<dbReference type="SMART" id="SM00034">
    <property type="entry name" value="CLECT"/>
    <property type="match status" value="1"/>
</dbReference>
<dbReference type="Gene3D" id="3.10.100.10">
    <property type="entry name" value="Mannose-Binding Protein A, subunit A"/>
    <property type="match status" value="1"/>
</dbReference>
<evidence type="ECO:0000313" key="5">
    <source>
        <dbReference type="Proteomes" id="UP000887566"/>
    </source>
</evidence>
<evidence type="ECO:0000256" key="2">
    <source>
        <dbReference type="SAM" id="SignalP"/>
    </source>
</evidence>
<feature type="signal peptide" evidence="2">
    <location>
        <begin position="1"/>
        <end position="18"/>
    </location>
</feature>
<dbReference type="PANTHER" id="PTHR22803">
    <property type="entry name" value="MANNOSE, PHOSPHOLIPASE, LECTIN RECEPTOR RELATED"/>
    <property type="match status" value="1"/>
</dbReference>
<dbReference type="InterPro" id="IPR016187">
    <property type="entry name" value="CTDL_fold"/>
</dbReference>
<feature type="chain" id="PRO_5037709556" evidence="2">
    <location>
        <begin position="19"/>
        <end position="268"/>
    </location>
</feature>
<protein>
    <submittedName>
        <fullName evidence="6">Uncharacterized protein</fullName>
    </submittedName>
</protein>
<dbReference type="PROSITE" id="PS51257">
    <property type="entry name" value="PROKAR_LIPOPROTEIN"/>
    <property type="match status" value="1"/>
</dbReference>
<dbReference type="InterPro" id="IPR001304">
    <property type="entry name" value="C-type_lectin-like"/>
</dbReference>
<dbReference type="CDD" id="cd00037">
    <property type="entry name" value="CLECT"/>
    <property type="match status" value="1"/>
</dbReference>
<dbReference type="WBParaSite" id="PSAMB.scaffold8910size5615.g31932.t1">
    <property type="protein sequence ID" value="PSAMB.scaffold8910size5615.g31932.t1"/>
    <property type="gene ID" value="PSAMB.scaffold8910size5615.g31932"/>
</dbReference>
<dbReference type="Pfam" id="PF00059">
    <property type="entry name" value="Lectin_C"/>
    <property type="match status" value="1"/>
</dbReference>
<evidence type="ECO:0000313" key="6">
    <source>
        <dbReference type="WBParaSite" id="PSAMB.scaffold8910size5615.g31932.t1"/>
    </source>
</evidence>
<feature type="domain" description="Fibrinogen C-terminal" evidence="4">
    <location>
        <begin position="203"/>
        <end position="268"/>
    </location>
</feature>
<dbReference type="Pfam" id="PF00147">
    <property type="entry name" value="Fibrinogen_C"/>
    <property type="match status" value="1"/>
</dbReference>
<dbReference type="PROSITE" id="PS50041">
    <property type="entry name" value="C_TYPE_LECTIN_2"/>
    <property type="match status" value="1"/>
</dbReference>
<evidence type="ECO:0000259" key="3">
    <source>
        <dbReference type="PROSITE" id="PS50041"/>
    </source>
</evidence>
<feature type="compositionally biased region" description="Low complexity" evidence="1">
    <location>
        <begin position="165"/>
        <end position="209"/>
    </location>
</feature>
<organism evidence="5 6">
    <name type="scientific">Plectus sambesii</name>
    <dbReference type="NCBI Taxonomy" id="2011161"/>
    <lineage>
        <taxon>Eukaryota</taxon>
        <taxon>Metazoa</taxon>
        <taxon>Ecdysozoa</taxon>
        <taxon>Nematoda</taxon>
        <taxon>Chromadorea</taxon>
        <taxon>Plectida</taxon>
        <taxon>Plectina</taxon>
        <taxon>Plectoidea</taxon>
        <taxon>Plectidae</taxon>
        <taxon>Plectus</taxon>
    </lineage>
</organism>
<dbReference type="AlphaFoldDB" id="A0A914XKS1"/>
<dbReference type="InterPro" id="IPR036056">
    <property type="entry name" value="Fibrinogen-like_C"/>
</dbReference>
<reference evidence="6" key="1">
    <citation type="submission" date="2022-11" db="UniProtKB">
        <authorList>
            <consortium name="WormBaseParasite"/>
        </authorList>
    </citation>
    <scope>IDENTIFICATION</scope>
</reference>
<dbReference type="InterPro" id="IPR002181">
    <property type="entry name" value="Fibrinogen_a/b/g_C_dom"/>
</dbReference>
<name>A0A914XKS1_9BILA</name>
<dbReference type="NCBIfam" id="NF040941">
    <property type="entry name" value="GGGWT_bact"/>
    <property type="match status" value="1"/>
</dbReference>
<dbReference type="Proteomes" id="UP000887566">
    <property type="component" value="Unplaced"/>
</dbReference>
<keyword evidence="5" id="KW-1185">Reference proteome</keyword>
<sequence length="268" mass="29041">MRCLSIILSLSLVITISSQGCPEGWRISEVIPNKCYYVTDQKKIWFEAEVFCRNAQPNAHLTSITSAFENANVDAVATSTLNGSACEQYWIGGNDIAQTGKFTWMDGSPLQYTNWAPGQPDSTQHCVSSAALKAGQWKTENCGIDNCIICEMYKGGSTYPPPSSTPSTTTSTRTSNVNSPTTTPSTTTSTLTSVVNSPTTTPAVPPTTMTDCRDWSIKGGAHTDGIYPINPDGNRPINVFCDMTTDGGGWTVFQRYLFLHARSACLLF</sequence>
<dbReference type="Gene3D" id="3.90.215.10">
    <property type="entry name" value="Gamma Fibrinogen, chain A, domain 1"/>
    <property type="match status" value="1"/>
</dbReference>
<proteinExistence type="predicted"/>
<dbReference type="SUPFAM" id="SSF56436">
    <property type="entry name" value="C-type lectin-like"/>
    <property type="match status" value="1"/>
</dbReference>
<feature type="region of interest" description="Disordered" evidence="1">
    <location>
        <begin position="159"/>
        <end position="209"/>
    </location>
</feature>
<feature type="domain" description="C-type lectin" evidence="3">
    <location>
        <begin position="31"/>
        <end position="151"/>
    </location>
</feature>
<dbReference type="PROSITE" id="PS51406">
    <property type="entry name" value="FIBRINOGEN_C_2"/>
    <property type="match status" value="1"/>
</dbReference>
<dbReference type="InterPro" id="IPR014716">
    <property type="entry name" value="Fibrinogen_a/b/g_C_1"/>
</dbReference>
<dbReference type="SUPFAM" id="SSF56496">
    <property type="entry name" value="Fibrinogen C-terminal domain-like"/>
    <property type="match status" value="1"/>
</dbReference>
<dbReference type="InterPro" id="IPR016186">
    <property type="entry name" value="C-type_lectin-like/link_sf"/>
</dbReference>
<dbReference type="InterPro" id="IPR050111">
    <property type="entry name" value="C-type_lectin/snaclec_domain"/>
</dbReference>
<evidence type="ECO:0000259" key="4">
    <source>
        <dbReference type="PROSITE" id="PS51406"/>
    </source>
</evidence>
<keyword evidence="2" id="KW-0732">Signal</keyword>
<evidence type="ECO:0000256" key="1">
    <source>
        <dbReference type="SAM" id="MobiDB-lite"/>
    </source>
</evidence>
<accession>A0A914XKS1</accession>